<feature type="transmembrane region" description="Helical" evidence="1">
    <location>
        <begin position="25"/>
        <end position="44"/>
    </location>
</feature>
<proteinExistence type="predicted"/>
<keyword evidence="3" id="KW-1185">Reference proteome</keyword>
<protein>
    <submittedName>
        <fullName evidence="2">Uncharacterized protein</fullName>
    </submittedName>
</protein>
<keyword evidence="1" id="KW-1133">Transmembrane helix</keyword>
<feature type="transmembrane region" description="Helical" evidence="1">
    <location>
        <begin position="65"/>
        <end position="87"/>
    </location>
</feature>
<keyword evidence="1" id="KW-0812">Transmembrane</keyword>
<organism evidence="2 3">
    <name type="scientific">Nocardioides phosphati</name>
    <dbReference type="NCBI Taxonomy" id="1867775"/>
    <lineage>
        <taxon>Bacteria</taxon>
        <taxon>Bacillati</taxon>
        <taxon>Actinomycetota</taxon>
        <taxon>Actinomycetes</taxon>
        <taxon>Propionibacteriales</taxon>
        <taxon>Nocardioidaceae</taxon>
        <taxon>Nocardioides</taxon>
    </lineage>
</organism>
<evidence type="ECO:0000313" key="3">
    <source>
        <dbReference type="Proteomes" id="UP000655410"/>
    </source>
</evidence>
<gene>
    <name evidence="2" type="ORF">GCM10011584_14460</name>
</gene>
<evidence type="ECO:0000313" key="2">
    <source>
        <dbReference type="EMBL" id="GGO88142.1"/>
    </source>
</evidence>
<dbReference type="Proteomes" id="UP000655410">
    <property type="component" value="Unassembled WGS sequence"/>
</dbReference>
<dbReference type="EMBL" id="BMNI01000002">
    <property type="protein sequence ID" value="GGO88142.1"/>
    <property type="molecule type" value="Genomic_DNA"/>
</dbReference>
<accession>A0ABQ2N877</accession>
<sequence>MLLPAFGLGMKSVARADMTVREVALWVGIAIPATILLIVLLALLKSKPRVTGRLESGTGRLLGGLGVFMVALWGAAVSGAAAGTALLQDDPRPDVMPGYHSAITQNGRPLAVGAPWGPPCTPVVVFTGEGVDRVTFDAAQAAVARARRQGVNVTMATRDGHYRLDAFASTPTSEADVAGVWLNQDPTPTPPKGASGPMRYSLQWLGKSGTGDTDVFESLGITIYSASVDGDAATIAKATDYLIAASHGVFQGTTQGTALTPRLDDAAQQFSDQDVTALLTGAGCPLP</sequence>
<keyword evidence="1" id="KW-0472">Membrane</keyword>
<evidence type="ECO:0000256" key="1">
    <source>
        <dbReference type="SAM" id="Phobius"/>
    </source>
</evidence>
<reference evidence="3" key="1">
    <citation type="journal article" date="2019" name="Int. J. Syst. Evol. Microbiol.">
        <title>The Global Catalogue of Microorganisms (GCM) 10K type strain sequencing project: providing services to taxonomists for standard genome sequencing and annotation.</title>
        <authorList>
            <consortium name="The Broad Institute Genomics Platform"/>
            <consortium name="The Broad Institute Genome Sequencing Center for Infectious Disease"/>
            <person name="Wu L."/>
            <person name="Ma J."/>
        </authorList>
    </citation>
    <scope>NUCLEOTIDE SEQUENCE [LARGE SCALE GENOMIC DNA]</scope>
    <source>
        <strain evidence="3">CGMCC 4.7371</strain>
    </source>
</reference>
<comment type="caution">
    <text evidence="2">The sequence shown here is derived from an EMBL/GenBank/DDBJ whole genome shotgun (WGS) entry which is preliminary data.</text>
</comment>
<name>A0ABQ2N877_9ACTN</name>